<gene>
    <name evidence="1" type="ORF">RM552_00630</name>
</gene>
<dbReference type="Proteomes" id="UP001253545">
    <property type="component" value="Unassembled WGS sequence"/>
</dbReference>
<evidence type="ECO:0000313" key="1">
    <source>
        <dbReference type="EMBL" id="MDT0593343.1"/>
    </source>
</evidence>
<reference evidence="1 2" key="1">
    <citation type="submission" date="2023-09" db="EMBL/GenBank/DDBJ databases">
        <authorList>
            <person name="Rey-Velasco X."/>
        </authorList>
    </citation>
    <scope>NUCLEOTIDE SEQUENCE [LARGE SCALE GENOMIC DNA]</scope>
    <source>
        <strain evidence="1 2">P117</strain>
    </source>
</reference>
<sequence length="68" mass="7215">MKTQMITLLPQQLDQVSGGVVDGGCIGQSLPPYLKAVKPPFGIDNPSQKLPGYVTLAIDENGGNFPFI</sequence>
<comment type="caution">
    <text evidence="1">The sequence shown here is derived from an EMBL/GenBank/DDBJ whole genome shotgun (WGS) entry which is preliminary data.</text>
</comment>
<proteinExistence type="predicted"/>
<dbReference type="EMBL" id="JAVRHX010000001">
    <property type="protein sequence ID" value="MDT0593343.1"/>
    <property type="molecule type" value="Genomic_DNA"/>
</dbReference>
<evidence type="ECO:0000313" key="2">
    <source>
        <dbReference type="Proteomes" id="UP001253545"/>
    </source>
</evidence>
<name>A0ABU2ZL44_9ALTE</name>
<protein>
    <submittedName>
        <fullName evidence="1">Uncharacterized protein</fullName>
    </submittedName>
</protein>
<dbReference type="RefSeq" id="WP_311366864.1">
    <property type="nucleotide sequence ID" value="NZ_JAVRHX010000001.1"/>
</dbReference>
<keyword evidence="2" id="KW-1185">Reference proteome</keyword>
<accession>A0ABU2ZL44</accession>
<organism evidence="1 2">
    <name type="scientific">Glaciecola petra</name>
    <dbReference type="NCBI Taxonomy" id="3075602"/>
    <lineage>
        <taxon>Bacteria</taxon>
        <taxon>Pseudomonadati</taxon>
        <taxon>Pseudomonadota</taxon>
        <taxon>Gammaproteobacteria</taxon>
        <taxon>Alteromonadales</taxon>
        <taxon>Alteromonadaceae</taxon>
        <taxon>Glaciecola</taxon>
    </lineage>
</organism>